<reference evidence="15" key="1">
    <citation type="submission" date="2016-12" db="EMBL/GenBank/DDBJ databases">
        <title>An insight into the sialome and mialome of the sand fly, Nyssomyia neivai.</title>
        <authorList>
            <person name="Sebastian V."/>
            <person name="Goulart T.M."/>
            <person name="Oliveira W."/>
            <person name="Calvo E."/>
            <person name="Oliveira L.F."/>
            <person name="Pinto M.C."/>
            <person name="Rosselino A.M."/>
            <person name="Ribeiro J.M."/>
        </authorList>
    </citation>
    <scope>NUCLEOTIDE SEQUENCE</scope>
</reference>
<evidence type="ECO:0000256" key="1">
    <source>
        <dbReference type="ARBA" id="ARBA00003156"/>
    </source>
</evidence>
<keyword evidence="5" id="KW-0716">Sensory transduction</keyword>
<evidence type="ECO:0000256" key="13">
    <source>
        <dbReference type="ARBA" id="ARBA00040645"/>
    </source>
</evidence>
<evidence type="ECO:0000256" key="11">
    <source>
        <dbReference type="ARBA" id="ARBA00023170"/>
    </source>
</evidence>
<comment type="similarity">
    <text evidence="3">Belongs to the CD36 family.</text>
</comment>
<evidence type="ECO:0000256" key="12">
    <source>
        <dbReference type="ARBA" id="ARBA00023180"/>
    </source>
</evidence>
<keyword evidence="12" id="KW-0325">Glycoprotein</keyword>
<dbReference type="Pfam" id="PF01130">
    <property type="entry name" value="CD36"/>
    <property type="match status" value="1"/>
</dbReference>
<dbReference type="PANTHER" id="PTHR11923">
    <property type="entry name" value="SCAVENGER RECEPTOR CLASS B TYPE-1 SR-B1"/>
    <property type="match status" value="1"/>
</dbReference>
<evidence type="ECO:0000256" key="9">
    <source>
        <dbReference type="ARBA" id="ARBA00023136"/>
    </source>
</evidence>
<dbReference type="PRINTS" id="PR01609">
    <property type="entry name" value="CD36FAMILY"/>
</dbReference>
<name>A0A1L8DJS2_9DIPT</name>
<comment type="function">
    <text evidence="1">Plays an olfactory role that is not restricted to pheromone sensitivity.</text>
</comment>
<dbReference type="AlphaFoldDB" id="A0A1L8DJS2"/>
<feature type="transmembrane region" description="Helical" evidence="14">
    <location>
        <begin position="7"/>
        <end position="30"/>
    </location>
</feature>
<keyword evidence="11" id="KW-0675">Receptor</keyword>
<organism evidence="15">
    <name type="scientific">Nyssomyia neivai</name>
    <dbReference type="NCBI Taxonomy" id="330878"/>
    <lineage>
        <taxon>Eukaryota</taxon>
        <taxon>Metazoa</taxon>
        <taxon>Ecdysozoa</taxon>
        <taxon>Arthropoda</taxon>
        <taxon>Hexapoda</taxon>
        <taxon>Insecta</taxon>
        <taxon>Pterygota</taxon>
        <taxon>Neoptera</taxon>
        <taxon>Endopterygota</taxon>
        <taxon>Diptera</taxon>
        <taxon>Nematocera</taxon>
        <taxon>Psychodoidea</taxon>
        <taxon>Psychodidae</taxon>
        <taxon>Nyssomyia</taxon>
    </lineage>
</organism>
<dbReference type="GO" id="GO:0005737">
    <property type="term" value="C:cytoplasm"/>
    <property type="evidence" value="ECO:0007669"/>
    <property type="project" value="TreeGrafter"/>
</dbReference>
<keyword evidence="4" id="KW-1003">Cell membrane</keyword>
<dbReference type="EMBL" id="GFDF01007355">
    <property type="protein sequence ID" value="JAV06729.1"/>
    <property type="molecule type" value="Transcribed_RNA"/>
</dbReference>
<evidence type="ECO:0000256" key="14">
    <source>
        <dbReference type="SAM" id="Phobius"/>
    </source>
</evidence>
<evidence type="ECO:0000256" key="6">
    <source>
        <dbReference type="ARBA" id="ARBA00022692"/>
    </source>
</evidence>
<evidence type="ECO:0000256" key="10">
    <source>
        <dbReference type="ARBA" id="ARBA00023157"/>
    </source>
</evidence>
<evidence type="ECO:0000256" key="2">
    <source>
        <dbReference type="ARBA" id="ARBA00004236"/>
    </source>
</evidence>
<evidence type="ECO:0000256" key="8">
    <source>
        <dbReference type="ARBA" id="ARBA00022989"/>
    </source>
</evidence>
<dbReference type="InterPro" id="IPR002159">
    <property type="entry name" value="CD36_fam"/>
</dbReference>
<evidence type="ECO:0000256" key="4">
    <source>
        <dbReference type="ARBA" id="ARBA00022475"/>
    </source>
</evidence>
<sequence length="521" mass="58943">MERSLVCLIVFTVIGFVLFLLGVILGWAVFPPLVRQQIIDNVVLDREGTEQWDRFVELPQPLLFKVYIFNVTNPDEVINNQALPVVEEIGPYIYRQYRRKPHVEFMNDNEEIQFLQESEFVYDHRLSAPLSQDDPLFVISLHINSVLMEVESTMEIFLQPINDALHYIFGDNPSMIMRTTPRSLLFEGIEFCWPGRHPLADVVCNIVKEQITDAMIVLPDGTLSFAMFRHKNMTNNGLFRVHSGRVEPRDVQQIITWENKIALDVWPNNADGTTSVCNEIRGSDGAAFRPLQETGESAFIFNTDICQTVRLEYDGQGEYEGIPAFKYTASPSFIAQIGPEYNNSCFCINHIPGGIVQENGCLYPGAMDLSTCQGAPLLLTKPHLLGADHYQAFVHGLSPDPEKHDIIVLVEPNTGSPLMAASRVQFNQFLRPVQHVEITQNLGHSIVPILWIEEGIELNDELVDFIRSSLVDVLVILDAVHWTLFAVGLALFIAMLTWLIVVLVKRRQHNQVGNFDVTTAK</sequence>
<evidence type="ECO:0000256" key="5">
    <source>
        <dbReference type="ARBA" id="ARBA00022606"/>
    </source>
</evidence>
<keyword evidence="6 14" id="KW-0812">Transmembrane</keyword>
<dbReference type="PANTHER" id="PTHR11923:SF109">
    <property type="entry name" value="SENSORY NEURON MEMBRANE PROTEIN 2"/>
    <property type="match status" value="1"/>
</dbReference>
<evidence type="ECO:0000256" key="7">
    <source>
        <dbReference type="ARBA" id="ARBA00022725"/>
    </source>
</evidence>
<evidence type="ECO:0000313" key="15">
    <source>
        <dbReference type="EMBL" id="JAV06729.1"/>
    </source>
</evidence>
<dbReference type="GO" id="GO:0007608">
    <property type="term" value="P:sensory perception of smell"/>
    <property type="evidence" value="ECO:0007669"/>
    <property type="project" value="UniProtKB-KW"/>
</dbReference>
<keyword evidence="9 14" id="KW-0472">Membrane</keyword>
<evidence type="ECO:0000256" key="3">
    <source>
        <dbReference type="ARBA" id="ARBA00010532"/>
    </source>
</evidence>
<proteinExistence type="inferred from homology"/>
<accession>A0A1L8DJS2</accession>
<keyword evidence="10" id="KW-1015">Disulfide bond</keyword>
<protein>
    <recommendedName>
        <fullName evidence="13">Sensory neuron membrane protein 2</fullName>
    </recommendedName>
</protein>
<keyword evidence="7" id="KW-0552">Olfaction</keyword>
<feature type="transmembrane region" description="Helical" evidence="14">
    <location>
        <begin position="482"/>
        <end position="504"/>
    </location>
</feature>
<comment type="subcellular location">
    <subcellularLocation>
        <location evidence="2">Cell membrane</location>
    </subcellularLocation>
</comment>
<dbReference type="GO" id="GO:0005044">
    <property type="term" value="F:scavenger receptor activity"/>
    <property type="evidence" value="ECO:0007669"/>
    <property type="project" value="TreeGrafter"/>
</dbReference>
<keyword evidence="8 14" id="KW-1133">Transmembrane helix</keyword>
<dbReference type="GO" id="GO:0005886">
    <property type="term" value="C:plasma membrane"/>
    <property type="evidence" value="ECO:0007669"/>
    <property type="project" value="UniProtKB-SubCell"/>
</dbReference>